<evidence type="ECO:0000313" key="3">
    <source>
        <dbReference type="Proteomes" id="UP000789595"/>
    </source>
</evidence>
<keyword evidence="3" id="KW-1185">Reference proteome</keyword>
<protein>
    <recommendedName>
        <fullName evidence="4">Ubiquitin-like domain-containing protein</fullName>
    </recommendedName>
</protein>
<gene>
    <name evidence="2" type="ORF">PECAL_6P15220</name>
</gene>
<evidence type="ECO:0008006" key="4">
    <source>
        <dbReference type="Google" id="ProtNLM"/>
    </source>
</evidence>
<evidence type="ECO:0000256" key="1">
    <source>
        <dbReference type="SAM" id="MobiDB-lite"/>
    </source>
</evidence>
<feature type="compositionally biased region" description="Low complexity" evidence="1">
    <location>
        <begin position="288"/>
        <end position="297"/>
    </location>
</feature>
<dbReference type="EMBL" id="CAKKNE010000006">
    <property type="protein sequence ID" value="CAH0379885.1"/>
    <property type="molecule type" value="Genomic_DNA"/>
</dbReference>
<dbReference type="Proteomes" id="UP000789595">
    <property type="component" value="Unassembled WGS sequence"/>
</dbReference>
<comment type="caution">
    <text evidence="2">The sequence shown here is derived from an EMBL/GenBank/DDBJ whole genome shotgun (WGS) entry which is preliminary data.</text>
</comment>
<reference evidence="2" key="1">
    <citation type="submission" date="2021-11" db="EMBL/GenBank/DDBJ databases">
        <authorList>
            <consortium name="Genoscope - CEA"/>
            <person name="William W."/>
        </authorList>
    </citation>
    <scope>NUCLEOTIDE SEQUENCE</scope>
</reference>
<accession>A0A8J2T304</accession>
<organism evidence="2 3">
    <name type="scientific">Pelagomonas calceolata</name>
    <dbReference type="NCBI Taxonomy" id="35677"/>
    <lineage>
        <taxon>Eukaryota</taxon>
        <taxon>Sar</taxon>
        <taxon>Stramenopiles</taxon>
        <taxon>Ochrophyta</taxon>
        <taxon>Pelagophyceae</taxon>
        <taxon>Pelagomonadales</taxon>
        <taxon>Pelagomonadaceae</taxon>
        <taxon>Pelagomonas</taxon>
    </lineage>
</organism>
<dbReference type="AlphaFoldDB" id="A0A8J2T304"/>
<evidence type="ECO:0000313" key="2">
    <source>
        <dbReference type="EMBL" id="CAH0379885.1"/>
    </source>
</evidence>
<feature type="compositionally biased region" description="Pro residues" evidence="1">
    <location>
        <begin position="277"/>
        <end position="287"/>
    </location>
</feature>
<name>A0A8J2T304_9STRA</name>
<feature type="region of interest" description="Disordered" evidence="1">
    <location>
        <begin position="269"/>
        <end position="306"/>
    </location>
</feature>
<proteinExistence type="predicted"/>
<sequence>MQADSAPATRCSISVRQGGKRVALMELDPSTTLRECLQQLPATVDAPALVDDAWRGPLPRDGSTCGAAVPLRPDQINETLQALGWFPSGVLELGDTAPAARPTSSAATAPPSALFAAVASRHDAADALTGNGISGKIRTSQADAAEDARRDAAAARIDAQRATAATKRDAKTASLVWQMMAKRHACGRSTLREEDRVYLVLERPSRAARYCFFSAQDTWGRARDALGGAGALARSDGATASANDTLGALRARGWLGNFAVVRFVDAPGPASSTTAPAAPPAAAPPSPGAAGTPADATPAPPAPPADAYVVSFEGKEHRIAGVTTVGELRDEAAKACGLATCRLVYKGDLTRDPSQKLEATKLRPGAKCLVMRARR</sequence>